<dbReference type="Proteomes" id="UP000249324">
    <property type="component" value="Unassembled WGS sequence"/>
</dbReference>
<gene>
    <name evidence="1" type="ORF">DIU77_007995</name>
</gene>
<dbReference type="EMBL" id="QGUI02000077">
    <property type="protein sequence ID" value="MFO7192168.1"/>
    <property type="molecule type" value="Genomic_DNA"/>
</dbReference>
<dbReference type="AlphaFoldDB" id="A0ABD6FE27"/>
<sequence length="55" mass="6106">MSPKAKKVLIVGVVALVLFFLISQPHQSADAVKEFLGWLQDGAEAIITFFKELFN</sequence>
<name>A0ABD6FE27_9PSEU</name>
<accession>A0ABD6FE27</accession>
<proteinExistence type="predicted"/>
<evidence type="ECO:0000313" key="1">
    <source>
        <dbReference type="EMBL" id="MFO7192168.1"/>
    </source>
</evidence>
<reference evidence="1 2" key="1">
    <citation type="journal article" date="2021" name="BMC Genomics">
        <title>Genome-resolved metagenome and metatranscriptome analyses of thermophilic composting reveal key bacterial players and their metabolic interactions.</title>
        <authorList>
            <person name="Braga L.P.P."/>
            <person name="Pereira R.V."/>
            <person name="Martins L.F."/>
            <person name="Moura L.M.S."/>
            <person name="Sanchez F.B."/>
            <person name="Patane J.S.L."/>
            <person name="da Silva A.M."/>
            <person name="Setubal J.C."/>
        </authorList>
    </citation>
    <scope>NUCLEOTIDE SEQUENCE [LARGE SCALE GENOMIC DNA]</scope>
    <source>
        <strain evidence="1">ZC4RG45</strain>
    </source>
</reference>
<protein>
    <submittedName>
        <fullName evidence="1">Uncharacterized protein</fullName>
    </submittedName>
</protein>
<organism evidence="1 2">
    <name type="scientific">Thermocrispum agreste</name>
    <dbReference type="NCBI Taxonomy" id="37925"/>
    <lineage>
        <taxon>Bacteria</taxon>
        <taxon>Bacillati</taxon>
        <taxon>Actinomycetota</taxon>
        <taxon>Actinomycetes</taxon>
        <taxon>Pseudonocardiales</taxon>
        <taxon>Pseudonocardiaceae</taxon>
        <taxon>Thermocrispum</taxon>
    </lineage>
</organism>
<comment type="caution">
    <text evidence="1">The sequence shown here is derived from an EMBL/GenBank/DDBJ whole genome shotgun (WGS) entry which is preliminary data.</text>
</comment>
<evidence type="ECO:0000313" key="2">
    <source>
        <dbReference type="Proteomes" id="UP000249324"/>
    </source>
</evidence>